<dbReference type="Gene3D" id="3.40.50.300">
    <property type="entry name" value="P-loop containing nucleotide triphosphate hydrolases"/>
    <property type="match status" value="2"/>
</dbReference>
<dbReference type="InterPro" id="IPR003395">
    <property type="entry name" value="RecF/RecN/SMC_N"/>
</dbReference>
<evidence type="ECO:0000313" key="15">
    <source>
        <dbReference type="Proteomes" id="UP000053890"/>
    </source>
</evidence>
<comment type="subcellular location">
    <subcellularLocation>
        <location evidence="2">Chromosome</location>
    </subcellularLocation>
    <subcellularLocation>
        <location evidence="1 10">Nucleus</location>
    </subcellularLocation>
</comment>
<evidence type="ECO:0000313" key="14">
    <source>
        <dbReference type="EMBL" id="KPV75520.1"/>
    </source>
</evidence>
<dbReference type="AlphaFoldDB" id="A0A194S4T1"/>
<feature type="region of interest" description="Disordered" evidence="12">
    <location>
        <begin position="300"/>
        <end position="329"/>
    </location>
</feature>
<evidence type="ECO:0000259" key="13">
    <source>
        <dbReference type="SMART" id="SM00968"/>
    </source>
</evidence>
<dbReference type="Proteomes" id="UP000053890">
    <property type="component" value="Unassembled WGS sequence"/>
</dbReference>
<evidence type="ECO:0000256" key="2">
    <source>
        <dbReference type="ARBA" id="ARBA00004286"/>
    </source>
</evidence>
<keyword evidence="4" id="KW-0158">Chromosome</keyword>
<keyword evidence="15" id="KW-1185">Reference proteome</keyword>
<dbReference type="GeneID" id="28977307"/>
<feature type="coiled-coil region" evidence="11">
    <location>
        <begin position="853"/>
        <end position="964"/>
    </location>
</feature>
<feature type="domain" description="SMC hinge" evidence="13">
    <location>
        <begin position="555"/>
        <end position="671"/>
    </location>
</feature>
<evidence type="ECO:0000256" key="4">
    <source>
        <dbReference type="ARBA" id="ARBA00022454"/>
    </source>
</evidence>
<feature type="compositionally biased region" description="Basic and acidic residues" evidence="12">
    <location>
        <begin position="318"/>
        <end position="329"/>
    </location>
</feature>
<feature type="coiled-coil region" evidence="11">
    <location>
        <begin position="752"/>
        <end position="814"/>
    </location>
</feature>
<dbReference type="GO" id="GO:0003677">
    <property type="term" value="F:DNA binding"/>
    <property type="evidence" value="ECO:0007669"/>
    <property type="project" value="TreeGrafter"/>
</dbReference>
<evidence type="ECO:0000256" key="1">
    <source>
        <dbReference type="ARBA" id="ARBA00004123"/>
    </source>
</evidence>
<feature type="compositionally biased region" description="Acidic residues" evidence="12">
    <location>
        <begin position="82"/>
        <end position="115"/>
    </location>
</feature>
<evidence type="ECO:0000256" key="3">
    <source>
        <dbReference type="ARBA" id="ARBA00005597"/>
    </source>
</evidence>
<dbReference type="GO" id="GO:0007062">
    <property type="term" value="P:sister chromatid cohesion"/>
    <property type="evidence" value="ECO:0007669"/>
    <property type="project" value="InterPro"/>
</dbReference>
<evidence type="ECO:0000256" key="12">
    <source>
        <dbReference type="SAM" id="MobiDB-lite"/>
    </source>
</evidence>
<proteinExistence type="inferred from homology"/>
<name>A0A194S4T1_RHOGW</name>
<dbReference type="SUPFAM" id="SSF75553">
    <property type="entry name" value="Smc hinge domain"/>
    <property type="match status" value="1"/>
</dbReference>
<dbReference type="GO" id="GO:0005524">
    <property type="term" value="F:ATP binding"/>
    <property type="evidence" value="ECO:0007669"/>
    <property type="project" value="InterPro"/>
</dbReference>
<dbReference type="PANTHER" id="PTHR18937">
    <property type="entry name" value="STRUCTURAL MAINTENANCE OF CHROMOSOMES SMC FAMILY MEMBER"/>
    <property type="match status" value="1"/>
</dbReference>
<keyword evidence="5" id="KW-0132">Cell division</keyword>
<dbReference type="SUPFAM" id="SSF52540">
    <property type="entry name" value="P-loop containing nucleoside triphosphate hydrolases"/>
    <property type="match status" value="1"/>
</dbReference>
<dbReference type="SMART" id="SM00968">
    <property type="entry name" value="SMC_hinge"/>
    <property type="match status" value="1"/>
</dbReference>
<dbReference type="GO" id="GO:0051301">
    <property type="term" value="P:cell division"/>
    <property type="evidence" value="ECO:0007669"/>
    <property type="project" value="UniProtKB-KW"/>
</dbReference>
<evidence type="ECO:0000256" key="8">
    <source>
        <dbReference type="ARBA" id="ARBA00023242"/>
    </source>
</evidence>
<protein>
    <recommendedName>
        <fullName evidence="10">Structural maintenance of chromosomes protein</fullName>
    </recommendedName>
</protein>
<dbReference type="GO" id="GO:0008278">
    <property type="term" value="C:cohesin complex"/>
    <property type="evidence" value="ECO:0007669"/>
    <property type="project" value="InterPro"/>
</dbReference>
<feature type="compositionally biased region" description="Basic and acidic residues" evidence="12">
    <location>
        <begin position="300"/>
        <end position="309"/>
    </location>
</feature>
<evidence type="ECO:0000256" key="5">
    <source>
        <dbReference type="ARBA" id="ARBA00022618"/>
    </source>
</evidence>
<accession>A0A194S4T1</accession>
<dbReference type="CDD" id="cd03275">
    <property type="entry name" value="ABC_SMC1_euk"/>
    <property type="match status" value="1"/>
</dbReference>
<evidence type="ECO:0000256" key="10">
    <source>
        <dbReference type="PIRNR" id="PIRNR005719"/>
    </source>
</evidence>
<dbReference type="RefSeq" id="XP_018271569.1">
    <property type="nucleotide sequence ID" value="XM_018416859.1"/>
</dbReference>
<reference evidence="14 15" key="1">
    <citation type="journal article" date="2015" name="Front. Microbiol.">
        <title>Genome sequence of the plant growth promoting endophytic yeast Rhodotorula graminis WP1.</title>
        <authorList>
            <person name="Firrincieli A."/>
            <person name="Otillar R."/>
            <person name="Salamov A."/>
            <person name="Schmutz J."/>
            <person name="Khan Z."/>
            <person name="Redman R.S."/>
            <person name="Fleck N.D."/>
            <person name="Lindquist E."/>
            <person name="Grigoriev I.V."/>
            <person name="Doty S.L."/>
        </authorList>
    </citation>
    <scope>NUCLEOTIDE SEQUENCE [LARGE SCALE GENOMIC DNA]</scope>
    <source>
        <strain evidence="14 15">WP1</strain>
    </source>
</reference>
<dbReference type="InterPro" id="IPR028468">
    <property type="entry name" value="Smc1_ABC"/>
</dbReference>
<keyword evidence="7 11" id="KW-0175">Coiled coil</keyword>
<dbReference type="InterPro" id="IPR027417">
    <property type="entry name" value="P-loop_NTPase"/>
</dbReference>
<dbReference type="Pfam" id="PF02463">
    <property type="entry name" value="SMC_N"/>
    <property type="match status" value="2"/>
</dbReference>
<dbReference type="EMBL" id="KQ474078">
    <property type="protein sequence ID" value="KPV75520.1"/>
    <property type="molecule type" value="Genomic_DNA"/>
</dbReference>
<dbReference type="GO" id="GO:0005634">
    <property type="term" value="C:nucleus"/>
    <property type="evidence" value="ECO:0007669"/>
    <property type="project" value="UniProtKB-SubCell"/>
</dbReference>
<keyword evidence="9" id="KW-0131">Cell cycle</keyword>
<dbReference type="Gene3D" id="3.30.70.1620">
    <property type="match status" value="1"/>
</dbReference>
<evidence type="ECO:0000256" key="6">
    <source>
        <dbReference type="ARBA" id="ARBA00022776"/>
    </source>
</evidence>
<dbReference type="PIRSF" id="PIRSF005719">
    <property type="entry name" value="SMC"/>
    <property type="match status" value="1"/>
</dbReference>
<feature type="region of interest" description="Disordered" evidence="12">
    <location>
        <begin position="73"/>
        <end position="116"/>
    </location>
</feature>
<dbReference type="OrthoDB" id="5575062at2759"/>
<gene>
    <name evidence="14" type="ORF">RHOBADRAFT_53491</name>
</gene>
<evidence type="ECO:0000256" key="11">
    <source>
        <dbReference type="SAM" id="Coils"/>
    </source>
</evidence>
<dbReference type="InterPro" id="IPR024704">
    <property type="entry name" value="SMC"/>
</dbReference>
<sequence length="1265" mass="142812">MLDRLECYNFKSYRGRQTIGPFHSFTAVIGPNGAGKSNLMDAISFVLGVRSVSLRSTALKDLIYRSGRKRRDKKGKGKAVEGGDDDGDDEEEEEEEDEDEDEEDGAGDSEEDGGIDGERSAWVMAIYVDRAENKEWRFQRSISTSGTSEYKINGKAVSYKRYNEQLESFNILVKAKNFLVFQGDVEAVASQSPKDLSRLIDQISGSLDLKDEYDRCAHALVKATEASMAQHSRRKGVNTEVKQYQLMKSEAERWQSLQSQKADAVVHHLVWKLFHIEQGIKAAEERIDERNVELKKLRDENESFEDDVRSKRKAVNKAQKEVGKQEREVKNKEKELLDARPALAGIDTKRTYAEKHLKAAEDQSAKQRIDLDAQQKKLDQLNKDLETTERAAQAHRDAQEAAAREQGISLSSEDLAEYNKLKSQASTKAVAEREALAKLVNDDKTKRDSLSTAQDQLESTRRKVERLEGEEATLEKRKDTVETKQGALQDDLKKARADLDDLRKRKAQIKQTEAEYNEKLERTLRELERAGAARQEKDSERRFKETLAQLKRTFPGVRGRIIDLCKPTQQKYGTAVTTVLGRNIDSIVVDSEKTAISCIEYMRVQRLGQATFVPVETVSVQPVNDKYRSFAKGARLAIDVINFDPSVEKAMQFACGNSLVCDTMQIARHVCYDRGQEVKAVTLEGTVIHRSGTITGGTSHSGGRSFEDQEVEALRRRETELRGKLAECLKNRPHARAEEQLLADEARTRADLQGVEDDLSSTNSRLKGVKDELKTLRKRAADLEKAVAKLERDLERLEAEAATQRDVIEREEDAIFADFCARIGVSDIREYEEKQLRSAQEDNAEMLKLDTHVARLNHQIRFQSEQVELIQDRVNSLEATANKHRVALERLDGERDAKQGEIEHLEQEVKDLGLVLDQLKETLADKQAELEQARKAGGKASRALDQALKEVASANDDIERLSSERFTLYRRCKLEEIDLPLSKGRLDDIPIEETQQAVQMDVDGPESGTQNVFQANDHGVEVDFEELDEDEEEDSSDKMDEQLVAAIARIQSDIDKMSVNLKAIERLGDSEARFKEIDGEFDEAREATRKAKDAFNVVKKKRCELFNKAFKHIEDNIDEVYKDLTKGAASPQGGVAYLSLEEPDEPYLHGIKYHAMPPLKRFRDMDQLSGGEKTMAALALLFAIHSFQPSPFFVLDEVDGALDNTNVGRVARYVQSRTLQNDFQCIVITHKQLMFESSSALVGIYREAGSKTLTLDLTQYGEGNA</sequence>
<feature type="region of interest" description="Disordered" evidence="12">
    <location>
        <begin position="443"/>
        <end position="487"/>
    </location>
</feature>
<keyword evidence="6" id="KW-0498">Mitosis</keyword>
<dbReference type="InterPro" id="IPR036277">
    <property type="entry name" value="SMC_hinge_sf"/>
</dbReference>
<evidence type="ECO:0000256" key="9">
    <source>
        <dbReference type="ARBA" id="ARBA00023306"/>
    </source>
</evidence>
<comment type="similarity">
    <text evidence="3">Belongs to the SMC family. SMC1 subfamily.</text>
</comment>
<dbReference type="Gene3D" id="1.20.1060.20">
    <property type="match status" value="1"/>
</dbReference>
<dbReference type="Pfam" id="PF06470">
    <property type="entry name" value="SMC_hinge"/>
    <property type="match status" value="1"/>
</dbReference>
<dbReference type="OMA" id="KHMDFQR"/>
<keyword evidence="8 10" id="KW-0539">Nucleus</keyword>
<organism evidence="14 15">
    <name type="scientific">Rhodotorula graminis (strain WP1)</name>
    <dbReference type="NCBI Taxonomy" id="578459"/>
    <lineage>
        <taxon>Eukaryota</taxon>
        <taxon>Fungi</taxon>
        <taxon>Dikarya</taxon>
        <taxon>Basidiomycota</taxon>
        <taxon>Pucciniomycotina</taxon>
        <taxon>Microbotryomycetes</taxon>
        <taxon>Sporidiobolales</taxon>
        <taxon>Sporidiobolaceae</taxon>
        <taxon>Rhodotorula</taxon>
    </lineage>
</organism>
<dbReference type="InterPro" id="IPR010935">
    <property type="entry name" value="SMC_hinge"/>
</dbReference>
<dbReference type="STRING" id="578459.A0A194S4T1"/>
<feature type="compositionally biased region" description="Basic and acidic residues" evidence="12">
    <location>
        <begin position="458"/>
        <end position="482"/>
    </location>
</feature>
<dbReference type="PANTHER" id="PTHR18937:SF12">
    <property type="entry name" value="STRUCTURAL MAINTENANCE OF CHROMOSOMES PROTEIN"/>
    <property type="match status" value="1"/>
</dbReference>
<evidence type="ECO:0000256" key="7">
    <source>
        <dbReference type="ARBA" id="ARBA00023054"/>
    </source>
</evidence>
<dbReference type="GO" id="GO:0016887">
    <property type="term" value="F:ATP hydrolysis activity"/>
    <property type="evidence" value="ECO:0007669"/>
    <property type="project" value="InterPro"/>
</dbReference>